<dbReference type="GeneID" id="97549420"/>
<dbReference type="EC" id="3.1.1.61" evidence="5"/>
<dbReference type="EC" id="3.5.1.44" evidence="5"/>
<dbReference type="GO" id="GO:0008984">
    <property type="term" value="F:protein-glutamate methylesterase activity"/>
    <property type="evidence" value="ECO:0007669"/>
    <property type="project" value="UniProtKB-UniRule"/>
</dbReference>
<accession>A0A2V2N1P5</accession>
<dbReference type="PIRSF" id="PIRSF000876">
    <property type="entry name" value="RR_chemtxs_CheB"/>
    <property type="match status" value="1"/>
</dbReference>
<dbReference type="SUPFAM" id="SSF52172">
    <property type="entry name" value="CheY-like"/>
    <property type="match status" value="1"/>
</dbReference>
<evidence type="ECO:0000313" key="11">
    <source>
        <dbReference type="Proteomes" id="UP000245657"/>
    </source>
</evidence>
<comment type="caution">
    <text evidence="10">The sequence shown here is derived from an EMBL/GenBank/DDBJ whole genome shotgun (WGS) entry which is preliminary data.</text>
</comment>
<comment type="function">
    <text evidence="5">Involved in chemotaxis. Part of a chemotaxis signal transduction system that modulates chemotaxis in response to various stimuli. Catalyzes the demethylation of specific methylglutamate residues introduced into the chemoreceptors (methyl-accepting chemotaxis proteins or MCP) by CheR. Also mediates the irreversible deamidation of specific glutamine residues to glutamic acid.</text>
</comment>
<dbReference type="Pfam" id="PF01339">
    <property type="entry name" value="CheB_methylest"/>
    <property type="match status" value="1"/>
</dbReference>
<evidence type="ECO:0000256" key="5">
    <source>
        <dbReference type="HAMAP-Rule" id="MF_00099"/>
    </source>
</evidence>
<evidence type="ECO:0000259" key="9">
    <source>
        <dbReference type="PROSITE" id="PS50122"/>
    </source>
</evidence>
<dbReference type="PANTHER" id="PTHR42872">
    <property type="entry name" value="PROTEIN-GLUTAMATE METHYLESTERASE/PROTEIN-GLUTAMINE GLUTAMINASE"/>
    <property type="match status" value="1"/>
</dbReference>
<evidence type="ECO:0000313" key="10">
    <source>
        <dbReference type="EMBL" id="PWR74062.1"/>
    </source>
</evidence>
<dbReference type="Proteomes" id="UP000245657">
    <property type="component" value="Unassembled WGS sequence"/>
</dbReference>
<protein>
    <recommendedName>
        <fullName evidence="5">Protein-glutamate methylesterase/protein-glutamine glutaminase</fullName>
        <ecNumber evidence="5">3.1.1.61</ecNumber>
        <ecNumber evidence="5">3.5.1.44</ecNumber>
    </recommendedName>
</protein>
<reference evidence="10 11" key="1">
    <citation type="submission" date="2018-05" db="EMBL/GenBank/DDBJ databases">
        <title>Draft genome of Methanospirillum lacunae Ki8-1.</title>
        <authorList>
            <person name="Dueholm M.S."/>
            <person name="Nielsen P.H."/>
            <person name="Bakmann L.F."/>
            <person name="Otzen D.E."/>
        </authorList>
    </citation>
    <scope>NUCLEOTIDE SEQUENCE [LARGE SCALE GENOMIC DNA]</scope>
    <source>
        <strain evidence="10 11">Ki8-1</strain>
    </source>
</reference>
<evidence type="ECO:0000256" key="7">
    <source>
        <dbReference type="PROSITE-ProRule" id="PRU00169"/>
    </source>
</evidence>
<dbReference type="GO" id="GO:0005737">
    <property type="term" value="C:cytoplasm"/>
    <property type="evidence" value="ECO:0007669"/>
    <property type="project" value="UniProtKB-SubCell"/>
</dbReference>
<evidence type="ECO:0000259" key="8">
    <source>
        <dbReference type="PROSITE" id="PS50110"/>
    </source>
</evidence>
<dbReference type="SMART" id="SM00448">
    <property type="entry name" value="REC"/>
    <property type="match status" value="1"/>
</dbReference>
<dbReference type="InterPro" id="IPR008248">
    <property type="entry name" value="CheB-like"/>
</dbReference>
<dbReference type="PANTHER" id="PTHR42872:SF6">
    <property type="entry name" value="PROTEIN-GLUTAMATE METHYLESTERASE_PROTEIN-GLUTAMINE GLUTAMINASE"/>
    <property type="match status" value="1"/>
</dbReference>
<feature type="domain" description="CheB-type methylesterase" evidence="9">
    <location>
        <begin position="155"/>
        <end position="343"/>
    </location>
</feature>
<dbReference type="Gene3D" id="3.40.50.2300">
    <property type="match status" value="1"/>
</dbReference>
<evidence type="ECO:0000256" key="6">
    <source>
        <dbReference type="PROSITE-ProRule" id="PRU00050"/>
    </source>
</evidence>
<keyword evidence="5 7" id="KW-0597">Phosphoprotein</keyword>
<dbReference type="Pfam" id="PF00072">
    <property type="entry name" value="Response_reg"/>
    <property type="match status" value="1"/>
</dbReference>
<gene>
    <name evidence="5" type="primary">cheB</name>
    <name evidence="10" type="ORF">DK846_02580</name>
</gene>
<dbReference type="OrthoDB" id="2857at2157"/>
<dbReference type="EMBL" id="QGMY01000002">
    <property type="protein sequence ID" value="PWR74062.1"/>
    <property type="molecule type" value="Genomic_DNA"/>
</dbReference>
<feature type="domain" description="Response regulatory" evidence="8">
    <location>
        <begin position="3"/>
        <end position="121"/>
    </location>
</feature>
<dbReference type="InterPro" id="IPR000673">
    <property type="entry name" value="Sig_transdc_resp-reg_Me-estase"/>
</dbReference>
<comment type="domain">
    <text evidence="5">Contains a C-terminal catalytic domain, and an N-terminal region which modulates catalytic activity.</text>
</comment>
<evidence type="ECO:0000256" key="1">
    <source>
        <dbReference type="ARBA" id="ARBA00022490"/>
    </source>
</evidence>
<keyword evidence="3 5" id="KW-0378">Hydrolase</keyword>
<dbReference type="RefSeq" id="WP_109967341.1">
    <property type="nucleotide sequence ID" value="NZ_CP176093.1"/>
</dbReference>
<comment type="catalytic activity">
    <reaction evidence="5">
        <text>L-glutaminyl-[protein] + H2O = L-glutamyl-[protein] + NH4(+)</text>
        <dbReference type="Rhea" id="RHEA:16441"/>
        <dbReference type="Rhea" id="RHEA-COMP:10207"/>
        <dbReference type="Rhea" id="RHEA-COMP:10208"/>
        <dbReference type="ChEBI" id="CHEBI:15377"/>
        <dbReference type="ChEBI" id="CHEBI:28938"/>
        <dbReference type="ChEBI" id="CHEBI:29973"/>
        <dbReference type="ChEBI" id="CHEBI:30011"/>
        <dbReference type="EC" id="3.5.1.44"/>
    </reaction>
</comment>
<comment type="catalytic activity">
    <reaction evidence="4 5">
        <text>[protein]-L-glutamate 5-O-methyl ester + H2O = L-glutamyl-[protein] + methanol + H(+)</text>
        <dbReference type="Rhea" id="RHEA:23236"/>
        <dbReference type="Rhea" id="RHEA-COMP:10208"/>
        <dbReference type="Rhea" id="RHEA-COMP:10311"/>
        <dbReference type="ChEBI" id="CHEBI:15377"/>
        <dbReference type="ChEBI" id="CHEBI:15378"/>
        <dbReference type="ChEBI" id="CHEBI:17790"/>
        <dbReference type="ChEBI" id="CHEBI:29973"/>
        <dbReference type="ChEBI" id="CHEBI:82795"/>
        <dbReference type="EC" id="3.1.1.61"/>
    </reaction>
</comment>
<dbReference type="PROSITE" id="PS50122">
    <property type="entry name" value="CHEB"/>
    <property type="match status" value="1"/>
</dbReference>
<evidence type="ECO:0000256" key="3">
    <source>
        <dbReference type="ARBA" id="ARBA00022801"/>
    </source>
</evidence>
<name>A0A2V2N1P5_9EURY</name>
<feature type="active site" evidence="5 6">
    <location>
        <position position="167"/>
    </location>
</feature>
<dbReference type="InterPro" id="IPR001789">
    <property type="entry name" value="Sig_transdc_resp-reg_receiver"/>
</dbReference>
<dbReference type="InterPro" id="IPR011006">
    <property type="entry name" value="CheY-like_superfamily"/>
</dbReference>
<dbReference type="AlphaFoldDB" id="A0A2V2N1P5"/>
<dbReference type="GO" id="GO:0050568">
    <property type="term" value="F:protein-glutamine glutaminase activity"/>
    <property type="evidence" value="ECO:0007669"/>
    <property type="project" value="UniProtKB-UniRule"/>
</dbReference>
<feature type="active site" evidence="5 6">
    <location>
        <position position="287"/>
    </location>
</feature>
<evidence type="ECO:0000256" key="4">
    <source>
        <dbReference type="ARBA" id="ARBA00048267"/>
    </source>
</evidence>
<evidence type="ECO:0000256" key="2">
    <source>
        <dbReference type="ARBA" id="ARBA00022500"/>
    </source>
</evidence>
<dbReference type="CDD" id="cd16432">
    <property type="entry name" value="CheB_Rec"/>
    <property type="match status" value="1"/>
</dbReference>
<dbReference type="NCBIfam" id="NF001965">
    <property type="entry name" value="PRK00742.1"/>
    <property type="match status" value="1"/>
</dbReference>
<dbReference type="GO" id="GO:0000156">
    <property type="term" value="F:phosphorelay response regulator activity"/>
    <property type="evidence" value="ECO:0007669"/>
    <property type="project" value="InterPro"/>
</dbReference>
<keyword evidence="2 5" id="KW-0145">Chemotaxis</keyword>
<feature type="modified residue" description="4-aspartylphosphate" evidence="5 7">
    <location>
        <position position="54"/>
    </location>
</feature>
<dbReference type="SUPFAM" id="SSF52738">
    <property type="entry name" value="Methylesterase CheB, C-terminal domain"/>
    <property type="match status" value="1"/>
</dbReference>
<dbReference type="InterPro" id="IPR035909">
    <property type="entry name" value="CheB_C"/>
</dbReference>
<comment type="similarity">
    <text evidence="5">Belongs to the CheB family.</text>
</comment>
<organism evidence="10 11">
    <name type="scientific">Methanospirillum lacunae</name>
    <dbReference type="NCBI Taxonomy" id="668570"/>
    <lineage>
        <taxon>Archaea</taxon>
        <taxon>Methanobacteriati</taxon>
        <taxon>Methanobacteriota</taxon>
        <taxon>Stenosarchaea group</taxon>
        <taxon>Methanomicrobia</taxon>
        <taxon>Methanomicrobiales</taxon>
        <taxon>Methanospirillaceae</taxon>
        <taxon>Methanospirillum</taxon>
    </lineage>
</organism>
<sequence length="343" mass="36654">MIHVLVVDDSKVSRDLLSGILESEPDISVIGTASDGNEAVRLANILSPDIITMDINMPGMDGFEAARRIMEESPIPIIIISGVDNLAEIAASFKVMEAGALAILPKPPHPTSPDFPVKSLEIINAIRTYVEIKVIKRVRTHNPKIETLKHTTIPKGIHPRVIVIGASTGGPPVIQTILRMLDPQFPLPLVLVQHMSPGFIMGFAEWLSESTGFNVKIPGLHEKLLPGVLYVAPDGVQTGVSGDLKIILSDEPSEHNLRPSVSYLFRSAAGNLGASAIGVLLTGMGTDGSRELLNMRKKGSITLIQDRASSIVYGMPGEAMRIGAASLILSPEDIAQQLQVLAG</sequence>
<dbReference type="HAMAP" id="MF_00099">
    <property type="entry name" value="CheB_chemtxs"/>
    <property type="match status" value="1"/>
</dbReference>
<dbReference type="Gene3D" id="3.40.50.180">
    <property type="entry name" value="Methylesterase CheB, C-terminal domain"/>
    <property type="match status" value="1"/>
</dbReference>
<comment type="PTM">
    <text evidence="5">Phosphorylated by CheA. Phosphorylation of the N-terminal regulatory domain activates the methylesterase activity.</text>
</comment>
<dbReference type="CDD" id="cd17541">
    <property type="entry name" value="REC_CheB-like"/>
    <property type="match status" value="1"/>
</dbReference>
<keyword evidence="1 5" id="KW-0963">Cytoplasm</keyword>
<feature type="active site" evidence="5 6">
    <location>
        <position position="194"/>
    </location>
</feature>
<dbReference type="PROSITE" id="PS50110">
    <property type="entry name" value="RESPONSE_REGULATORY"/>
    <property type="match status" value="1"/>
</dbReference>
<keyword evidence="11" id="KW-1185">Reference proteome</keyword>
<proteinExistence type="inferred from homology"/>
<comment type="subcellular location">
    <subcellularLocation>
        <location evidence="5">Cytoplasm</location>
    </subcellularLocation>
</comment>
<dbReference type="GO" id="GO:0006935">
    <property type="term" value="P:chemotaxis"/>
    <property type="evidence" value="ECO:0007669"/>
    <property type="project" value="UniProtKB-UniRule"/>
</dbReference>